<keyword evidence="1 2" id="KW-0175">Coiled coil</keyword>
<dbReference type="InterPro" id="IPR043976">
    <property type="entry name" value="GOLGA_cons_dom"/>
</dbReference>
<proteinExistence type="predicted"/>
<sequence>MNGLLSEVSTFILVLLLLCVQMARFYFFFFSSTAQVLPSQAQQTQELTDQLQKERKEFEQRFSKEQGAIREQLQVHIQTIGILVSEKSELQTALQYTQQAARQKTVEAEELNNRLQATKQRVSELERTLSSVSTQQKQFEKSLKEVEKERDGLRLEVLRLNNLSEESKQQSSELLEQLKLSNQDNAAIKLEVEDLRKRLEISDLMLQQCSNQSDPTIANQQVHLLLEEKQQLEALNHQLMESVSQLKTERDCYAEQIQKEGLLWKDKTEQLLTQVTLVAEERDKNINQVLELEASIAELKNAAALLSAEKETRDHPEPPTSGPSEQEVALREALSNLQEEKEAIAAQYQAQLRDNEQLSRLCAEQEARLGELERQVESRAHEEEDRRRMLEDVQSDKATISRALTQNRTLKDQLAELQNGFVKLTNENMELTTAIQSEHHVKKELARRMGELQEELHNVKEQLKCQEVQGAVEQRDQVVAHLQQYSAAYQTLVSEREQLHKLYLQQCQLLDRLQHDESQGRTQLEISHSQLKQAQEHLEKLVRDNEELKAEVMELLNSSALMSSSRDQGDGIESQSLQENPEESPSIVIPEDFESGKEMEDFIHGALAQLKAERDEARRQLEEEHRLHMAARQQAAVAVRLEQQHHSRSAAEHSSSQEQCGDCGVPVEIHQALQTAMEKLQQRFMSLMQEKADLKERVEELEHRCIQLSGETDTIGEYIALYQSQRAIMKQKHQEKEQYISMLAQDKEEMKAKLAELQNLVMRLVAERNEWYNRYTGAMGLYAMEAVASFERSSGFEASSLPTPSSGLVQTEPKPPVPKEDGTAQQIMQLLHEIQNPQGAPRSPPFLGENPCIPFFYRPDEQDEVKILVV</sequence>
<dbReference type="PANTHER" id="PTHR10881">
    <property type="entry name" value="GOLGIN SUBFAMILY A MEMBER-RELATED"/>
    <property type="match status" value="1"/>
</dbReference>
<dbReference type="Ensembl" id="ENSOSIT00000032181.1">
    <property type="protein sequence ID" value="ENSOSIP00000030535.1"/>
    <property type="gene ID" value="ENSOSIG00000015742.1"/>
</dbReference>
<dbReference type="GO" id="GO:0007030">
    <property type="term" value="P:Golgi organization"/>
    <property type="evidence" value="ECO:0007669"/>
    <property type="project" value="TreeGrafter"/>
</dbReference>
<dbReference type="GO" id="GO:0000137">
    <property type="term" value="C:Golgi cis cisterna"/>
    <property type="evidence" value="ECO:0007669"/>
    <property type="project" value="TreeGrafter"/>
</dbReference>
<dbReference type="Proteomes" id="UP000694383">
    <property type="component" value="Unplaced"/>
</dbReference>
<dbReference type="GeneTree" id="ENSGT00530000062932"/>
<feature type="region of interest" description="Disordered" evidence="3">
    <location>
        <begin position="625"/>
        <end position="661"/>
    </location>
</feature>
<feature type="coiled-coil region" evidence="2">
    <location>
        <begin position="524"/>
        <end position="558"/>
    </location>
</feature>
<feature type="region of interest" description="Disordered" evidence="3">
    <location>
        <begin position="308"/>
        <end position="328"/>
    </location>
</feature>
<dbReference type="InterPro" id="IPR043937">
    <property type="entry name" value="GOLGA_C"/>
</dbReference>
<evidence type="ECO:0000313" key="6">
    <source>
        <dbReference type="Proteomes" id="UP000694383"/>
    </source>
</evidence>
<feature type="compositionally biased region" description="Polar residues" evidence="3">
    <location>
        <begin position="796"/>
        <end position="809"/>
    </location>
</feature>
<dbReference type="Pfam" id="PF19046">
    <property type="entry name" value="GM130_C"/>
    <property type="match status" value="1"/>
</dbReference>
<feature type="compositionally biased region" description="Basic and acidic residues" evidence="3">
    <location>
        <begin position="308"/>
        <end position="317"/>
    </location>
</feature>
<feature type="compositionally biased region" description="Low complexity" evidence="3">
    <location>
        <begin position="630"/>
        <end position="640"/>
    </location>
</feature>
<feature type="coiled-coil region" evidence="2">
    <location>
        <begin position="670"/>
        <end position="711"/>
    </location>
</feature>
<dbReference type="PANTHER" id="PTHR10881:SF46">
    <property type="entry name" value="GOLGIN SUBFAMILY A MEMBER 2"/>
    <property type="match status" value="1"/>
</dbReference>
<feature type="coiled-coil region" evidence="2">
    <location>
        <begin position="101"/>
        <end position="198"/>
    </location>
</feature>
<evidence type="ECO:0000256" key="3">
    <source>
        <dbReference type="SAM" id="MobiDB-lite"/>
    </source>
</evidence>
<dbReference type="InterPro" id="IPR024858">
    <property type="entry name" value="GOLGA"/>
</dbReference>
<organism evidence="5 6">
    <name type="scientific">Oryzias sinensis</name>
    <name type="common">Chinese medaka</name>
    <dbReference type="NCBI Taxonomy" id="183150"/>
    <lineage>
        <taxon>Eukaryota</taxon>
        <taxon>Metazoa</taxon>
        <taxon>Chordata</taxon>
        <taxon>Craniata</taxon>
        <taxon>Vertebrata</taxon>
        <taxon>Euteleostomi</taxon>
        <taxon>Actinopterygii</taxon>
        <taxon>Neopterygii</taxon>
        <taxon>Teleostei</taxon>
        <taxon>Neoteleostei</taxon>
        <taxon>Acanthomorphata</taxon>
        <taxon>Ovalentaria</taxon>
        <taxon>Atherinomorphae</taxon>
        <taxon>Beloniformes</taxon>
        <taxon>Adrianichthyidae</taxon>
        <taxon>Oryziinae</taxon>
        <taxon>Oryzias</taxon>
    </lineage>
</organism>
<dbReference type="AlphaFoldDB" id="A0A8C8DU54"/>
<keyword evidence="6" id="KW-1185">Reference proteome</keyword>
<feature type="region of interest" description="Disordered" evidence="3">
    <location>
        <begin position="560"/>
        <end position="588"/>
    </location>
</feature>
<evidence type="ECO:0000259" key="4">
    <source>
        <dbReference type="Pfam" id="PF15070"/>
    </source>
</evidence>
<feature type="domain" description="Golgin subfamily A conserved" evidence="4">
    <location>
        <begin position="238"/>
        <end position="779"/>
    </location>
</feature>
<evidence type="ECO:0000256" key="2">
    <source>
        <dbReference type="SAM" id="Coils"/>
    </source>
</evidence>
<dbReference type="GO" id="GO:0005801">
    <property type="term" value="C:cis-Golgi network"/>
    <property type="evidence" value="ECO:0007669"/>
    <property type="project" value="InterPro"/>
</dbReference>
<evidence type="ECO:0000313" key="5">
    <source>
        <dbReference type="Ensembl" id="ENSOSIP00000030535.1"/>
    </source>
</evidence>
<dbReference type="Pfam" id="PF15070">
    <property type="entry name" value="GOLGA2L5"/>
    <property type="match status" value="1"/>
</dbReference>
<feature type="coiled-coil region" evidence="2">
    <location>
        <begin position="222"/>
        <end position="249"/>
    </location>
</feature>
<reference evidence="5" key="1">
    <citation type="submission" date="2025-08" db="UniProtKB">
        <authorList>
            <consortium name="Ensembl"/>
        </authorList>
    </citation>
    <scope>IDENTIFICATION</scope>
</reference>
<name>A0A8C8DU54_9TELE</name>
<feature type="compositionally biased region" description="Basic and acidic residues" evidence="3">
    <location>
        <begin position="642"/>
        <end position="651"/>
    </location>
</feature>
<accession>A0A8C8DU54</accession>
<feature type="region of interest" description="Disordered" evidence="3">
    <location>
        <begin position="796"/>
        <end position="821"/>
    </location>
</feature>
<feature type="coiled-coil region" evidence="2">
    <location>
        <begin position="740"/>
        <end position="774"/>
    </location>
</feature>
<evidence type="ECO:0000256" key="1">
    <source>
        <dbReference type="ARBA" id="ARBA00023054"/>
    </source>
</evidence>
<dbReference type="GO" id="GO:0032580">
    <property type="term" value="C:Golgi cisterna membrane"/>
    <property type="evidence" value="ECO:0007669"/>
    <property type="project" value="TreeGrafter"/>
</dbReference>
<protein>
    <submittedName>
        <fullName evidence="5">Golgin A2</fullName>
    </submittedName>
</protein>
<reference evidence="5" key="2">
    <citation type="submission" date="2025-09" db="UniProtKB">
        <authorList>
            <consortium name="Ensembl"/>
        </authorList>
    </citation>
    <scope>IDENTIFICATION</scope>
</reference>